<dbReference type="GeneID" id="33936817"/>
<keyword evidence="2" id="KW-1185">Reference proteome</keyword>
<proteinExistence type="predicted"/>
<sequence>MPYKRCKQNIRNKKMQVLLRKYRKSCVFVNMYFTILASSSSSVFSTILYQHVSLMFKN</sequence>
<name>A0A219AQ11_METCM</name>
<dbReference type="EMBL" id="LSBJ02000005">
    <property type="protein sequence ID" value="OWT42883.1"/>
    <property type="molecule type" value="Genomic_DNA"/>
</dbReference>
<dbReference type="KEGG" id="pchm:VFPPC_17924"/>
<accession>A0A219AQ11</accession>
<evidence type="ECO:0000313" key="2">
    <source>
        <dbReference type="Proteomes" id="UP000078397"/>
    </source>
</evidence>
<dbReference type="AlphaFoldDB" id="A0A219AQ11"/>
<comment type="caution">
    <text evidence="1">The sequence shown here is derived from an EMBL/GenBank/DDBJ whole genome shotgun (WGS) entry which is preliminary data.</text>
</comment>
<dbReference type="Proteomes" id="UP000078397">
    <property type="component" value="Unassembled WGS sequence"/>
</dbReference>
<organism evidence="1 2">
    <name type="scientific">Pochonia chlamydosporia 170</name>
    <dbReference type="NCBI Taxonomy" id="1380566"/>
    <lineage>
        <taxon>Eukaryota</taxon>
        <taxon>Fungi</taxon>
        <taxon>Dikarya</taxon>
        <taxon>Ascomycota</taxon>
        <taxon>Pezizomycotina</taxon>
        <taxon>Sordariomycetes</taxon>
        <taxon>Hypocreomycetidae</taxon>
        <taxon>Hypocreales</taxon>
        <taxon>Clavicipitaceae</taxon>
        <taxon>Pochonia</taxon>
    </lineage>
</organism>
<gene>
    <name evidence="1" type="ORF">VFPPC_17924</name>
</gene>
<protein>
    <submittedName>
        <fullName evidence="1">Uncharacterized protein</fullName>
    </submittedName>
</protein>
<dbReference type="RefSeq" id="XP_022285351.1">
    <property type="nucleotide sequence ID" value="XM_022429595.1"/>
</dbReference>
<reference evidence="1 2" key="1">
    <citation type="journal article" date="2016" name="PLoS Pathog.">
        <title>Biosynthesis of antibiotic leucinostatins in bio-control fungus Purpureocillium lilacinum and their inhibition on phytophthora revealed by genome mining.</title>
        <authorList>
            <person name="Wang G."/>
            <person name="Liu Z."/>
            <person name="Lin R."/>
            <person name="Li E."/>
            <person name="Mao Z."/>
            <person name="Ling J."/>
            <person name="Yang Y."/>
            <person name="Yin W.B."/>
            <person name="Xie B."/>
        </authorList>
    </citation>
    <scope>NUCLEOTIDE SEQUENCE [LARGE SCALE GENOMIC DNA]</scope>
    <source>
        <strain evidence="1">170</strain>
    </source>
</reference>
<evidence type="ECO:0000313" key="1">
    <source>
        <dbReference type="EMBL" id="OWT42883.1"/>
    </source>
</evidence>